<evidence type="ECO:0000256" key="1">
    <source>
        <dbReference type="ARBA" id="ARBA00004123"/>
    </source>
</evidence>
<dbReference type="InterPro" id="IPR036236">
    <property type="entry name" value="Znf_C2H2_sf"/>
</dbReference>
<comment type="similarity">
    <text evidence="2">Belongs to the krueppel C2H2-type zinc-finger protein family.</text>
</comment>
<dbReference type="GO" id="GO:0042802">
    <property type="term" value="F:identical protein binding"/>
    <property type="evidence" value="ECO:0007669"/>
    <property type="project" value="UniProtKB-ARBA"/>
</dbReference>
<keyword evidence="10" id="KW-0539">Nucleus</keyword>
<comment type="subcellular location">
    <subcellularLocation>
        <location evidence="1">Nucleus</location>
    </subcellularLocation>
</comment>
<evidence type="ECO:0000256" key="6">
    <source>
        <dbReference type="ARBA" id="ARBA00022833"/>
    </source>
</evidence>
<feature type="domain" description="C2H2-type" evidence="13">
    <location>
        <begin position="54"/>
        <end position="81"/>
    </location>
</feature>
<feature type="domain" description="C2H2-type" evidence="13">
    <location>
        <begin position="166"/>
        <end position="193"/>
    </location>
</feature>
<dbReference type="Pfam" id="PF00096">
    <property type="entry name" value="zf-C2H2"/>
    <property type="match status" value="6"/>
</dbReference>
<organism evidence="14 15">
    <name type="scientific">Sinanodonta woodiana</name>
    <name type="common">Chinese pond mussel</name>
    <name type="synonym">Anodonta woodiana</name>
    <dbReference type="NCBI Taxonomy" id="1069815"/>
    <lineage>
        <taxon>Eukaryota</taxon>
        <taxon>Metazoa</taxon>
        <taxon>Spiralia</taxon>
        <taxon>Lophotrochozoa</taxon>
        <taxon>Mollusca</taxon>
        <taxon>Bivalvia</taxon>
        <taxon>Autobranchia</taxon>
        <taxon>Heteroconchia</taxon>
        <taxon>Palaeoheterodonta</taxon>
        <taxon>Unionida</taxon>
        <taxon>Unionoidea</taxon>
        <taxon>Unionidae</taxon>
        <taxon>Unioninae</taxon>
        <taxon>Sinanodonta</taxon>
    </lineage>
</organism>
<evidence type="ECO:0000256" key="2">
    <source>
        <dbReference type="ARBA" id="ARBA00006991"/>
    </source>
</evidence>
<gene>
    <name evidence="14" type="ORF">ACJMK2_025480</name>
</gene>
<dbReference type="Gene3D" id="3.30.160.60">
    <property type="entry name" value="Classic Zinc Finger"/>
    <property type="match status" value="8"/>
</dbReference>
<keyword evidence="15" id="KW-1185">Reference proteome</keyword>
<evidence type="ECO:0000256" key="4">
    <source>
        <dbReference type="ARBA" id="ARBA00022737"/>
    </source>
</evidence>
<feature type="domain" description="C2H2-type" evidence="13">
    <location>
        <begin position="138"/>
        <end position="165"/>
    </location>
</feature>
<dbReference type="EMBL" id="JBJQND010000002">
    <property type="protein sequence ID" value="KAL3885417.1"/>
    <property type="molecule type" value="Genomic_DNA"/>
</dbReference>
<evidence type="ECO:0000256" key="12">
    <source>
        <dbReference type="SAM" id="MobiDB-lite"/>
    </source>
</evidence>
<comment type="caution">
    <text evidence="14">The sequence shown here is derived from an EMBL/GenBank/DDBJ whole genome shotgun (WGS) entry which is preliminary data.</text>
</comment>
<dbReference type="FunFam" id="3.30.160.60:FF:000478">
    <property type="entry name" value="Zinc finger protein 133"/>
    <property type="match status" value="1"/>
</dbReference>
<dbReference type="FunFam" id="3.30.160.60:FF:000508">
    <property type="entry name" value="Myeloid zinc finger 1"/>
    <property type="match status" value="1"/>
</dbReference>
<keyword evidence="8" id="KW-0238">DNA-binding</keyword>
<dbReference type="FunFam" id="3.30.160.60:FF:002343">
    <property type="entry name" value="Zinc finger protein 33A"/>
    <property type="match status" value="1"/>
</dbReference>
<feature type="domain" description="C2H2-type" evidence="13">
    <location>
        <begin position="82"/>
        <end position="109"/>
    </location>
</feature>
<feature type="compositionally biased region" description="Basic and acidic residues" evidence="12">
    <location>
        <begin position="1"/>
        <end position="13"/>
    </location>
</feature>
<dbReference type="Pfam" id="PF12874">
    <property type="entry name" value="zf-met"/>
    <property type="match status" value="1"/>
</dbReference>
<accession>A0ABD3XH56</accession>
<feature type="domain" description="C2H2-type" evidence="13">
    <location>
        <begin position="222"/>
        <end position="249"/>
    </location>
</feature>
<evidence type="ECO:0000313" key="15">
    <source>
        <dbReference type="Proteomes" id="UP001634394"/>
    </source>
</evidence>
<dbReference type="FunFam" id="3.30.160.60:FF:000130">
    <property type="entry name" value="Spalt-like transcription factor 4"/>
    <property type="match status" value="1"/>
</dbReference>
<proteinExistence type="inferred from homology"/>
<dbReference type="FunFam" id="3.30.160.60:FF:002319">
    <property type="entry name" value="Uncharacterized protein"/>
    <property type="match status" value="1"/>
</dbReference>
<keyword evidence="4" id="KW-0677">Repeat</keyword>
<dbReference type="InterPro" id="IPR013087">
    <property type="entry name" value="Znf_C2H2_type"/>
</dbReference>
<keyword evidence="7" id="KW-0805">Transcription regulation</keyword>
<dbReference type="PROSITE" id="PS00028">
    <property type="entry name" value="ZINC_FINGER_C2H2_1"/>
    <property type="match status" value="7"/>
</dbReference>
<dbReference type="GO" id="GO:0008270">
    <property type="term" value="F:zinc ion binding"/>
    <property type="evidence" value="ECO:0007669"/>
    <property type="project" value="UniProtKB-KW"/>
</dbReference>
<protein>
    <recommendedName>
        <fullName evidence="13">C2H2-type domain-containing protein</fullName>
    </recommendedName>
</protein>
<feature type="domain" description="C2H2-type" evidence="13">
    <location>
        <begin position="281"/>
        <end position="309"/>
    </location>
</feature>
<feature type="domain" description="C2H2-type" evidence="13">
    <location>
        <begin position="194"/>
        <end position="221"/>
    </location>
</feature>
<feature type="region of interest" description="Disordered" evidence="12">
    <location>
        <begin position="1"/>
        <end position="48"/>
    </location>
</feature>
<evidence type="ECO:0000256" key="11">
    <source>
        <dbReference type="PROSITE-ProRule" id="PRU00042"/>
    </source>
</evidence>
<evidence type="ECO:0000256" key="8">
    <source>
        <dbReference type="ARBA" id="ARBA00023125"/>
    </source>
</evidence>
<evidence type="ECO:0000256" key="5">
    <source>
        <dbReference type="ARBA" id="ARBA00022771"/>
    </source>
</evidence>
<dbReference type="FunFam" id="3.30.160.60:FF:001049">
    <property type="entry name" value="zinc finger protein 319"/>
    <property type="match status" value="1"/>
</dbReference>
<evidence type="ECO:0000256" key="9">
    <source>
        <dbReference type="ARBA" id="ARBA00023163"/>
    </source>
</evidence>
<dbReference type="GO" id="GO:0005634">
    <property type="term" value="C:nucleus"/>
    <property type="evidence" value="ECO:0007669"/>
    <property type="project" value="UniProtKB-SubCell"/>
</dbReference>
<keyword evidence="9" id="KW-0804">Transcription</keyword>
<reference evidence="14 15" key="1">
    <citation type="submission" date="2024-11" db="EMBL/GenBank/DDBJ databases">
        <title>Chromosome-level genome assembly of the freshwater bivalve Anodonta woodiana.</title>
        <authorList>
            <person name="Chen X."/>
        </authorList>
    </citation>
    <scope>NUCLEOTIDE SEQUENCE [LARGE SCALE GENOMIC DNA]</scope>
    <source>
        <strain evidence="14">MN2024</strain>
        <tissue evidence="14">Gills</tissue>
    </source>
</reference>
<keyword evidence="5 11" id="KW-0863">Zinc-finger</keyword>
<dbReference type="PANTHER" id="PTHR24390">
    <property type="entry name" value="ZINC FINGER PROTEIN"/>
    <property type="match status" value="1"/>
</dbReference>
<dbReference type="AlphaFoldDB" id="A0ABD3XH56"/>
<keyword evidence="6" id="KW-0862">Zinc</keyword>
<name>A0ABD3XH56_SINWO</name>
<evidence type="ECO:0000256" key="3">
    <source>
        <dbReference type="ARBA" id="ARBA00022723"/>
    </source>
</evidence>
<dbReference type="PROSITE" id="PS50157">
    <property type="entry name" value="ZINC_FINGER_C2H2_2"/>
    <property type="match status" value="8"/>
</dbReference>
<keyword evidence="3" id="KW-0479">Metal-binding</keyword>
<feature type="domain" description="C2H2-type" evidence="13">
    <location>
        <begin position="110"/>
        <end position="137"/>
    </location>
</feature>
<evidence type="ECO:0000256" key="10">
    <source>
        <dbReference type="ARBA" id="ARBA00023242"/>
    </source>
</evidence>
<sequence>MDVRLDADSDFIKESASIAKTDGNDQVPEYNTGERSQPFPSGSQQDSQSNQSVFPCVLCNDVFEHKLSLKSHMKTHTGLKPYKCEYCKMMFQNAAHLVRHVRKHTGEKPFKCEICDSSFAVKGNLDRHRKMHTGEKPYQCEICKQNFTTKRNLERHFMVHTGEKPFECHHCEQSFTQKGSLDRHLKIHSGTRPWKCETCGKSFIQKATLEYHKIRHTGEKKFPCDTCGKHFARSCDLKRHVQITTCTRVLSCDKCLKMFKGWVNLRSHKCKSKISNLKHTYSCKLCKKIFIDKKSLQNHEKNKHVVDEQLRCKTCGIAFERRRILISHELTCKLAVKVPQNVEPDESADENMVHDCENQSECDTQEKLYKFSECNFPVIIKSKESVDEHKSTHTLKLGESDVTDELCLEEHLHLPFQIKEACNLDDNHDKLLRNRDIQLNCTLNICAESNKMENFKCEECSLPILFTSRESFIAHKAVHVNGDELSHCK</sequence>
<dbReference type="SUPFAM" id="SSF57667">
    <property type="entry name" value="beta-beta-alpha zinc fingers"/>
    <property type="match status" value="5"/>
</dbReference>
<evidence type="ECO:0000259" key="13">
    <source>
        <dbReference type="PROSITE" id="PS50157"/>
    </source>
</evidence>
<dbReference type="GO" id="GO:0032502">
    <property type="term" value="P:developmental process"/>
    <property type="evidence" value="ECO:0007669"/>
    <property type="project" value="UniProtKB-ARBA"/>
</dbReference>
<evidence type="ECO:0000256" key="7">
    <source>
        <dbReference type="ARBA" id="ARBA00023015"/>
    </source>
</evidence>
<dbReference type="PANTHER" id="PTHR24390:SF159">
    <property type="entry name" value="GROWTH FACTOR INDEPENDENT 1 TRANSCRIPTIONAL REPRESSOR"/>
    <property type="match status" value="1"/>
</dbReference>
<evidence type="ECO:0000313" key="14">
    <source>
        <dbReference type="EMBL" id="KAL3885417.1"/>
    </source>
</evidence>
<dbReference type="Proteomes" id="UP001634394">
    <property type="component" value="Unassembled WGS sequence"/>
</dbReference>
<dbReference type="GO" id="GO:0003677">
    <property type="term" value="F:DNA binding"/>
    <property type="evidence" value="ECO:0007669"/>
    <property type="project" value="UniProtKB-KW"/>
</dbReference>
<dbReference type="SMART" id="SM00355">
    <property type="entry name" value="ZnF_C2H2"/>
    <property type="match status" value="11"/>
</dbReference>